<feature type="compositionally biased region" description="Acidic residues" evidence="1">
    <location>
        <begin position="11"/>
        <end position="20"/>
    </location>
</feature>
<keyword evidence="3" id="KW-1185">Reference proteome</keyword>
<comment type="caution">
    <text evidence="2">The sequence shown here is derived from an EMBL/GenBank/DDBJ whole genome shotgun (WGS) entry which is preliminary data.</text>
</comment>
<name>A0A167RQ17_CORFA</name>
<dbReference type="Proteomes" id="UP000076744">
    <property type="component" value="Unassembled WGS sequence"/>
</dbReference>
<reference evidence="2 3" key="1">
    <citation type="journal article" date="2016" name="Genome Biol. Evol.">
        <title>Divergent and convergent evolution of fungal pathogenicity.</title>
        <authorList>
            <person name="Shang Y."/>
            <person name="Xiao G."/>
            <person name="Zheng P."/>
            <person name="Cen K."/>
            <person name="Zhan S."/>
            <person name="Wang C."/>
        </authorList>
    </citation>
    <scope>NUCLEOTIDE SEQUENCE [LARGE SCALE GENOMIC DNA]</scope>
    <source>
        <strain evidence="2 3">ARSEF 2679</strain>
    </source>
</reference>
<dbReference type="Pfam" id="PF09462">
    <property type="entry name" value="Mus7"/>
    <property type="match status" value="1"/>
</dbReference>
<feature type="region of interest" description="Disordered" evidence="1">
    <location>
        <begin position="206"/>
        <end position="287"/>
    </location>
</feature>
<evidence type="ECO:0000313" key="3">
    <source>
        <dbReference type="Proteomes" id="UP000076744"/>
    </source>
</evidence>
<dbReference type="STRING" id="1081104.A0A167RQ17"/>
<dbReference type="GO" id="GO:0000724">
    <property type="term" value="P:double-strand break repair via homologous recombination"/>
    <property type="evidence" value="ECO:0007669"/>
    <property type="project" value="TreeGrafter"/>
</dbReference>
<dbReference type="OrthoDB" id="2386201at2759"/>
<feature type="compositionally biased region" description="Polar residues" evidence="1">
    <location>
        <begin position="231"/>
        <end position="241"/>
    </location>
</feature>
<sequence>MTDWISLGEVPDSEDEDAFDSQDSGTNPEQTTTPIREASATKPHDIWDFPDSENAAEAIHRLPSPRGSLCSSPLSSAQSVDGMLELDDMLLDGHKLSRAPEALSRESSSGSTSRIVIELKSRPSTPIGGTPSNHASPPAIAQDIALPSQELGLLETTQDLQREAVRLERSLRPRKPIQEHPYLLENAQYSSLIRQHGMRPVQMVAARAKAAQDGNDEFEDDSQGNPFPEPNSWSQLPNINEMNEDRDIDMFDFPSSSPPKTSPWISHQQNSNRGSSQDDTDDTSQWGWRRSGSIIGTIFDFFGSQNLEHLRNEEVNASPKFLESLAEHPSLTIEPGDQCFHLFLKLLALSIQKLRAAGAINDIRNLVARIIPNHNRQHLKEQTVHERDLAALRNHHDLLATLYWAAPPDMRPPPALIERLVAPETSHKEASLINIRCWNQLSRFVVAKGEAATAFKPFHAWRNAFFQKMVQQFDSAAADIQQQLFALPSEVRHTVSEDVISSMISMNKEAVGDVLRASIAASLDVMKHAVDLEAATFCLNTLQLQHIYYQFGIYPPELNWNTLRGAVSTLDLFVGYVTEFKENEETQQSESQILNSAQADDALLQLDREVSKKFFHMVRCILSNSAPDRGSTEPYDFGGIEQAVDVAVRLAASFISGGLIKLQDLFKRGKYGLFDGPIHKMDFDRRQYLVLAVVILLKASIDNFADVDFTLCELWLLVLIRPSRGPNREKQLVDKYEKRLADVLRQRGEYFLPPADIGQTSAEKYERNATLFEFAISAMRGTTRDAEASLKRSLTAEHSRALKLVMEQMKDDLRATSSRPATHVAYVAFARRIVSLIRTHGSEICAIDGFYYQISKDYSPSVGDPQLQIAAMVSYGLRLREDDPKVVQQVFFFLFNNFKLALASDDLQEEQKKLRKGMAQDRGITQFIIGKMLPAILEATASKAVAYPLMDLYVWVAARRLSRFPMTYRLTDADLFGVKAVLQAVLKGIDEWIVGRAPLTAKGLHIFRTFFAAINLLWPSIYEYSLGQDGLLEPRSDIMELIEMLNQYVIAGKDVLAQEGFRSSRMRFDEIFAAAPVNGAPNSAVTDEDVRGFADNIRQDVDRSWFEAEGRISIQMPGKPRGGGALQGVLQPKWNEPALIEGVIGQLSEWLRWKKKMDLGKNAPEGSWLETPMF</sequence>
<dbReference type="PANTHER" id="PTHR28122:SF1">
    <property type="entry name" value="E3 UBIQUITIN-PROTEIN LIGASE SUBSTRATE RECEPTOR MMS22"/>
    <property type="match status" value="1"/>
</dbReference>
<dbReference type="GeneID" id="30022892"/>
<feature type="compositionally biased region" description="Polar residues" evidence="1">
    <location>
        <begin position="262"/>
        <end position="274"/>
    </location>
</feature>
<dbReference type="RefSeq" id="XP_018702692.1">
    <property type="nucleotide sequence ID" value="XM_018850204.1"/>
</dbReference>
<dbReference type="AlphaFoldDB" id="A0A167RQ17"/>
<dbReference type="GO" id="GO:0031297">
    <property type="term" value="P:replication fork processing"/>
    <property type="evidence" value="ECO:0007669"/>
    <property type="project" value="InterPro"/>
</dbReference>
<feature type="compositionally biased region" description="Polar residues" evidence="1">
    <location>
        <begin position="21"/>
        <end position="34"/>
    </location>
</feature>
<organism evidence="2 3">
    <name type="scientific">Cordyceps fumosorosea (strain ARSEF 2679)</name>
    <name type="common">Isaria fumosorosea</name>
    <dbReference type="NCBI Taxonomy" id="1081104"/>
    <lineage>
        <taxon>Eukaryota</taxon>
        <taxon>Fungi</taxon>
        <taxon>Dikarya</taxon>
        <taxon>Ascomycota</taxon>
        <taxon>Pezizomycotina</taxon>
        <taxon>Sordariomycetes</taxon>
        <taxon>Hypocreomycetidae</taxon>
        <taxon>Hypocreales</taxon>
        <taxon>Cordycipitaceae</taxon>
        <taxon>Cordyceps</taxon>
    </lineage>
</organism>
<gene>
    <name evidence="2" type="ORF">ISF_06600</name>
</gene>
<dbReference type="GO" id="GO:0005634">
    <property type="term" value="C:nucleus"/>
    <property type="evidence" value="ECO:0007669"/>
    <property type="project" value="InterPro"/>
</dbReference>
<accession>A0A167RQ17</accession>
<evidence type="ECO:0000313" key="2">
    <source>
        <dbReference type="EMBL" id="OAA58817.1"/>
    </source>
</evidence>
<dbReference type="PANTHER" id="PTHR28122">
    <property type="entry name" value="E3 UBIQUITIN-PROTEIN LIGASE SUBSTRATE RECEPTOR MMS22"/>
    <property type="match status" value="1"/>
</dbReference>
<dbReference type="EMBL" id="AZHB01000017">
    <property type="protein sequence ID" value="OAA58817.1"/>
    <property type="molecule type" value="Genomic_DNA"/>
</dbReference>
<evidence type="ECO:0000256" key="1">
    <source>
        <dbReference type="SAM" id="MobiDB-lite"/>
    </source>
</evidence>
<feature type="region of interest" description="Disordered" evidence="1">
    <location>
        <begin position="1"/>
        <end position="49"/>
    </location>
</feature>
<proteinExistence type="predicted"/>
<dbReference type="GO" id="GO:0035361">
    <property type="term" value="C:Cul8-RING ubiquitin ligase complex"/>
    <property type="evidence" value="ECO:0007669"/>
    <property type="project" value="TreeGrafter"/>
</dbReference>
<dbReference type="InterPro" id="IPR019021">
    <property type="entry name" value="Mms22"/>
</dbReference>
<protein>
    <submittedName>
        <fullName evidence="2">Methyl methanesulfonate-sensitivity protein 22</fullName>
    </submittedName>
</protein>
<feature type="region of interest" description="Disordered" evidence="1">
    <location>
        <begin position="99"/>
        <end position="140"/>
    </location>
</feature>